<sequence length="145" mass="16447">MKDEGRRDFPQGQGLKPVRNPPRQPGHFNALRLSRMRMVVSTKGAANNVSSTSHGYMFCRWERVTFEPAFTSPRSQGSVSDDLDLRGRLDFVDNGAEIVTAARGGPPAIVKNVFRLLFCADTRIWISTEKLKPIRDRWTTYVAHR</sequence>
<keyword evidence="3" id="KW-1185">Reference proteome</keyword>
<feature type="region of interest" description="Disordered" evidence="1">
    <location>
        <begin position="1"/>
        <end position="27"/>
    </location>
</feature>
<proteinExistence type="predicted"/>
<accession>B4IBQ0</accession>
<reference evidence="2 3" key="1">
    <citation type="journal article" date="2007" name="Nature">
        <title>Evolution of genes and genomes on the Drosophila phylogeny.</title>
        <authorList>
            <consortium name="Drosophila 12 Genomes Consortium"/>
            <person name="Clark A.G."/>
            <person name="Eisen M.B."/>
            <person name="Smith D.R."/>
            <person name="Bergman C.M."/>
            <person name="Oliver B."/>
            <person name="Markow T.A."/>
            <person name="Kaufman T.C."/>
            <person name="Kellis M."/>
            <person name="Gelbart W."/>
            <person name="Iyer V.N."/>
            <person name="Pollard D.A."/>
            <person name="Sackton T.B."/>
            <person name="Larracuente A.M."/>
            <person name="Singh N.D."/>
            <person name="Abad J.P."/>
            <person name="Abt D.N."/>
            <person name="Adryan B."/>
            <person name="Aguade M."/>
            <person name="Akashi H."/>
            <person name="Anderson W.W."/>
            <person name="Aquadro C.F."/>
            <person name="Ardell D.H."/>
            <person name="Arguello R."/>
            <person name="Artieri C.G."/>
            <person name="Barbash D.A."/>
            <person name="Barker D."/>
            <person name="Barsanti P."/>
            <person name="Batterham P."/>
            <person name="Batzoglou S."/>
            <person name="Begun D."/>
            <person name="Bhutkar A."/>
            <person name="Blanco E."/>
            <person name="Bosak S.A."/>
            <person name="Bradley R.K."/>
            <person name="Brand A.D."/>
            <person name="Brent M.R."/>
            <person name="Brooks A.N."/>
            <person name="Brown R.H."/>
            <person name="Butlin R.K."/>
            <person name="Caggese C."/>
            <person name="Calvi B.R."/>
            <person name="Bernardo de Carvalho A."/>
            <person name="Caspi A."/>
            <person name="Castrezana S."/>
            <person name="Celniker S.E."/>
            <person name="Chang J.L."/>
            <person name="Chapple C."/>
            <person name="Chatterji S."/>
            <person name="Chinwalla A."/>
            <person name="Civetta A."/>
            <person name="Clifton S.W."/>
            <person name="Comeron J.M."/>
            <person name="Costello J.C."/>
            <person name="Coyne J.A."/>
            <person name="Daub J."/>
            <person name="David R.G."/>
            <person name="Delcher A.L."/>
            <person name="Delehaunty K."/>
            <person name="Do C.B."/>
            <person name="Ebling H."/>
            <person name="Edwards K."/>
            <person name="Eickbush T."/>
            <person name="Evans J.D."/>
            <person name="Filipski A."/>
            <person name="Findeiss S."/>
            <person name="Freyhult E."/>
            <person name="Fulton L."/>
            <person name="Fulton R."/>
            <person name="Garcia A.C."/>
            <person name="Gardiner A."/>
            <person name="Garfield D.A."/>
            <person name="Garvin B.E."/>
            <person name="Gibson G."/>
            <person name="Gilbert D."/>
            <person name="Gnerre S."/>
            <person name="Godfrey J."/>
            <person name="Good R."/>
            <person name="Gotea V."/>
            <person name="Gravely B."/>
            <person name="Greenberg A.J."/>
            <person name="Griffiths-Jones S."/>
            <person name="Gross S."/>
            <person name="Guigo R."/>
            <person name="Gustafson E.A."/>
            <person name="Haerty W."/>
            <person name="Hahn M.W."/>
            <person name="Halligan D.L."/>
            <person name="Halpern A.L."/>
            <person name="Halter G.M."/>
            <person name="Han M.V."/>
            <person name="Heger A."/>
            <person name="Hillier L."/>
            <person name="Hinrichs A.S."/>
            <person name="Holmes I."/>
            <person name="Hoskins R.A."/>
            <person name="Hubisz M.J."/>
            <person name="Hultmark D."/>
            <person name="Huntley M.A."/>
            <person name="Jaffe D.B."/>
            <person name="Jagadeeshan S."/>
            <person name="Jeck W.R."/>
            <person name="Johnson J."/>
            <person name="Jones C.D."/>
            <person name="Jordan W.C."/>
            <person name="Karpen G.H."/>
            <person name="Kataoka E."/>
            <person name="Keightley P.D."/>
            <person name="Kheradpour P."/>
            <person name="Kirkness E.F."/>
            <person name="Koerich L.B."/>
            <person name="Kristiansen K."/>
            <person name="Kudrna D."/>
            <person name="Kulathinal R.J."/>
            <person name="Kumar S."/>
            <person name="Kwok R."/>
            <person name="Lander E."/>
            <person name="Langley C.H."/>
            <person name="Lapoint R."/>
            <person name="Lazzaro B.P."/>
            <person name="Lee S.J."/>
            <person name="Levesque L."/>
            <person name="Li R."/>
            <person name="Lin C.F."/>
            <person name="Lin M.F."/>
            <person name="Lindblad-Toh K."/>
            <person name="Llopart A."/>
            <person name="Long M."/>
            <person name="Low L."/>
            <person name="Lozovsky E."/>
            <person name="Lu J."/>
            <person name="Luo M."/>
            <person name="Machado C.A."/>
            <person name="Makalowski W."/>
            <person name="Marzo M."/>
            <person name="Matsuda M."/>
            <person name="Matzkin L."/>
            <person name="McAllister B."/>
            <person name="McBride C.S."/>
            <person name="McKernan B."/>
            <person name="McKernan K."/>
            <person name="Mendez-Lago M."/>
            <person name="Minx P."/>
            <person name="Mollenhauer M.U."/>
            <person name="Montooth K."/>
            <person name="Mount S.M."/>
            <person name="Mu X."/>
            <person name="Myers E."/>
            <person name="Negre B."/>
            <person name="Newfeld S."/>
            <person name="Nielsen R."/>
            <person name="Noor M.A."/>
            <person name="O'Grady P."/>
            <person name="Pachter L."/>
            <person name="Papaceit M."/>
            <person name="Parisi M.J."/>
            <person name="Parisi M."/>
            <person name="Parts L."/>
            <person name="Pedersen J.S."/>
            <person name="Pesole G."/>
            <person name="Phillippy A.M."/>
            <person name="Ponting C.P."/>
            <person name="Pop M."/>
            <person name="Porcelli D."/>
            <person name="Powell J.R."/>
            <person name="Prohaska S."/>
            <person name="Pruitt K."/>
            <person name="Puig M."/>
            <person name="Quesneville H."/>
            <person name="Ram K.R."/>
            <person name="Rand D."/>
            <person name="Rasmussen M.D."/>
            <person name="Reed L.K."/>
            <person name="Reenan R."/>
            <person name="Reily A."/>
            <person name="Remington K.A."/>
            <person name="Rieger T.T."/>
            <person name="Ritchie M.G."/>
            <person name="Robin C."/>
            <person name="Rogers Y.H."/>
            <person name="Rohde C."/>
            <person name="Rozas J."/>
            <person name="Rubenfield M.J."/>
            <person name="Ruiz A."/>
            <person name="Russo S."/>
            <person name="Salzberg S.L."/>
            <person name="Sanchez-Gracia A."/>
            <person name="Saranga D.J."/>
            <person name="Sato H."/>
            <person name="Schaeffer S.W."/>
            <person name="Schatz M.C."/>
            <person name="Schlenke T."/>
            <person name="Schwartz R."/>
            <person name="Segarra C."/>
            <person name="Singh R.S."/>
            <person name="Sirot L."/>
            <person name="Sirota M."/>
            <person name="Sisneros N.B."/>
            <person name="Smith C.D."/>
            <person name="Smith T.F."/>
            <person name="Spieth J."/>
            <person name="Stage D.E."/>
            <person name="Stark A."/>
            <person name="Stephan W."/>
            <person name="Strausberg R.L."/>
            <person name="Strempel S."/>
            <person name="Sturgill D."/>
            <person name="Sutton G."/>
            <person name="Sutton G.G."/>
            <person name="Tao W."/>
            <person name="Teichmann S."/>
            <person name="Tobari Y.N."/>
            <person name="Tomimura Y."/>
            <person name="Tsolas J.M."/>
            <person name="Valente V.L."/>
            <person name="Venter E."/>
            <person name="Venter J.C."/>
            <person name="Vicario S."/>
            <person name="Vieira F.G."/>
            <person name="Vilella A.J."/>
            <person name="Villasante A."/>
            <person name="Walenz B."/>
            <person name="Wang J."/>
            <person name="Wasserman M."/>
            <person name="Watts T."/>
            <person name="Wilson D."/>
            <person name="Wilson R.K."/>
            <person name="Wing R.A."/>
            <person name="Wolfner M.F."/>
            <person name="Wong A."/>
            <person name="Wong G.K."/>
            <person name="Wu C.I."/>
            <person name="Wu G."/>
            <person name="Yamamoto D."/>
            <person name="Yang H.P."/>
            <person name="Yang S.P."/>
            <person name="Yorke J.A."/>
            <person name="Yoshida K."/>
            <person name="Zdobnov E."/>
            <person name="Zhang P."/>
            <person name="Zhang Y."/>
            <person name="Zimin A.V."/>
            <person name="Baldwin J."/>
            <person name="Abdouelleil A."/>
            <person name="Abdulkadir J."/>
            <person name="Abebe A."/>
            <person name="Abera B."/>
            <person name="Abreu J."/>
            <person name="Acer S.C."/>
            <person name="Aftuck L."/>
            <person name="Alexander A."/>
            <person name="An P."/>
            <person name="Anderson E."/>
            <person name="Anderson S."/>
            <person name="Arachi H."/>
            <person name="Azer M."/>
            <person name="Bachantsang P."/>
            <person name="Barry A."/>
            <person name="Bayul T."/>
            <person name="Berlin A."/>
            <person name="Bessette D."/>
            <person name="Bloom T."/>
            <person name="Blye J."/>
            <person name="Boguslavskiy L."/>
            <person name="Bonnet C."/>
            <person name="Boukhgalter B."/>
            <person name="Bourzgui I."/>
            <person name="Brown A."/>
            <person name="Cahill P."/>
            <person name="Channer S."/>
            <person name="Cheshatsang Y."/>
            <person name="Chuda L."/>
            <person name="Citroen M."/>
            <person name="Collymore A."/>
            <person name="Cooke P."/>
            <person name="Costello M."/>
            <person name="D'Aco K."/>
            <person name="Daza R."/>
            <person name="De Haan G."/>
            <person name="DeGray S."/>
            <person name="DeMaso C."/>
            <person name="Dhargay N."/>
            <person name="Dooley K."/>
            <person name="Dooley E."/>
            <person name="Doricent M."/>
            <person name="Dorje P."/>
            <person name="Dorjee K."/>
            <person name="Dupes A."/>
            <person name="Elong R."/>
            <person name="Falk J."/>
            <person name="Farina A."/>
            <person name="Faro S."/>
            <person name="Ferguson D."/>
            <person name="Fisher S."/>
            <person name="Foley C.D."/>
            <person name="Franke A."/>
            <person name="Friedrich D."/>
            <person name="Gadbois L."/>
            <person name="Gearin G."/>
            <person name="Gearin C.R."/>
            <person name="Giannoukos G."/>
            <person name="Goode T."/>
            <person name="Graham J."/>
            <person name="Grandbois E."/>
            <person name="Grewal S."/>
            <person name="Gyaltsen K."/>
            <person name="Hafez N."/>
            <person name="Hagos B."/>
            <person name="Hall J."/>
            <person name="Henson C."/>
            <person name="Hollinger A."/>
            <person name="Honan T."/>
            <person name="Huard M.D."/>
            <person name="Hughes L."/>
            <person name="Hurhula B."/>
            <person name="Husby M.E."/>
            <person name="Kamat A."/>
            <person name="Kanga B."/>
            <person name="Kashin S."/>
            <person name="Khazanovich D."/>
            <person name="Kisner P."/>
            <person name="Lance K."/>
            <person name="Lara M."/>
            <person name="Lee W."/>
            <person name="Lennon N."/>
            <person name="Letendre F."/>
            <person name="LeVine R."/>
            <person name="Lipovsky A."/>
            <person name="Liu X."/>
            <person name="Liu J."/>
            <person name="Liu S."/>
            <person name="Lokyitsang T."/>
            <person name="Lokyitsang Y."/>
            <person name="Lubonja R."/>
            <person name="Lui A."/>
            <person name="MacDonald P."/>
            <person name="Magnisalis V."/>
            <person name="Maru K."/>
            <person name="Matthews C."/>
            <person name="McCusker W."/>
            <person name="McDonough S."/>
            <person name="Mehta T."/>
            <person name="Meldrim J."/>
            <person name="Meneus L."/>
            <person name="Mihai O."/>
            <person name="Mihalev A."/>
            <person name="Mihova T."/>
            <person name="Mittelman R."/>
            <person name="Mlenga V."/>
            <person name="Montmayeur A."/>
            <person name="Mulrain L."/>
            <person name="Navidi A."/>
            <person name="Naylor J."/>
            <person name="Negash T."/>
            <person name="Nguyen T."/>
            <person name="Nguyen N."/>
            <person name="Nicol R."/>
            <person name="Norbu C."/>
            <person name="Norbu N."/>
            <person name="Novod N."/>
            <person name="O'Neill B."/>
            <person name="Osman S."/>
            <person name="Markiewicz E."/>
            <person name="Oyono O.L."/>
            <person name="Patti C."/>
            <person name="Phunkhang P."/>
            <person name="Pierre F."/>
            <person name="Priest M."/>
            <person name="Raghuraman S."/>
            <person name="Rege F."/>
            <person name="Reyes R."/>
            <person name="Rise C."/>
            <person name="Rogov P."/>
            <person name="Ross K."/>
            <person name="Ryan E."/>
            <person name="Settipalli S."/>
            <person name="Shea T."/>
            <person name="Sherpa N."/>
            <person name="Shi L."/>
            <person name="Shih D."/>
            <person name="Sparrow T."/>
            <person name="Spaulding J."/>
            <person name="Stalker J."/>
            <person name="Stange-Thomann N."/>
            <person name="Stavropoulos S."/>
            <person name="Stone C."/>
            <person name="Strader C."/>
            <person name="Tesfaye S."/>
            <person name="Thomson T."/>
            <person name="Thoulutsang Y."/>
            <person name="Thoulutsang D."/>
            <person name="Topham K."/>
            <person name="Topping I."/>
            <person name="Tsamla T."/>
            <person name="Vassiliev H."/>
            <person name="Vo A."/>
            <person name="Wangchuk T."/>
            <person name="Wangdi T."/>
            <person name="Weiand M."/>
            <person name="Wilkinson J."/>
            <person name="Wilson A."/>
            <person name="Yadav S."/>
            <person name="Young G."/>
            <person name="Yu Q."/>
            <person name="Zembek L."/>
            <person name="Zhong D."/>
            <person name="Zimmer A."/>
            <person name="Zwirko Z."/>
            <person name="Jaffe D.B."/>
            <person name="Alvarez P."/>
            <person name="Brockman W."/>
            <person name="Butler J."/>
            <person name="Chin C."/>
            <person name="Gnerre S."/>
            <person name="Grabherr M."/>
            <person name="Kleber M."/>
            <person name="Mauceli E."/>
            <person name="MacCallum I."/>
        </authorList>
    </citation>
    <scope>NUCLEOTIDE SEQUENCE [LARGE SCALE GENOMIC DNA]</scope>
    <source>
        <strain evidence="3">Rob3c / Tucson 14021-0248.25</strain>
    </source>
</reference>
<name>B4IBQ0_DROSE</name>
<gene>
    <name evidence="2" type="primary">Dsec\GM15187</name>
    <name evidence="2" type="ORF">Dsec_GM15187</name>
</gene>
<evidence type="ECO:0000313" key="2">
    <source>
        <dbReference type="EMBL" id="EDW44808.1"/>
    </source>
</evidence>
<evidence type="ECO:0000313" key="3">
    <source>
        <dbReference type="Proteomes" id="UP000001292"/>
    </source>
</evidence>
<dbReference type="EMBL" id="CH480827">
    <property type="protein sequence ID" value="EDW44808.1"/>
    <property type="molecule type" value="Genomic_DNA"/>
</dbReference>
<evidence type="ECO:0000256" key="1">
    <source>
        <dbReference type="SAM" id="MobiDB-lite"/>
    </source>
</evidence>
<protein>
    <submittedName>
        <fullName evidence="2">GM15187</fullName>
    </submittedName>
</protein>
<organism evidence="3">
    <name type="scientific">Drosophila sechellia</name>
    <name type="common">Fruit fly</name>
    <dbReference type="NCBI Taxonomy" id="7238"/>
    <lineage>
        <taxon>Eukaryota</taxon>
        <taxon>Metazoa</taxon>
        <taxon>Ecdysozoa</taxon>
        <taxon>Arthropoda</taxon>
        <taxon>Hexapoda</taxon>
        <taxon>Insecta</taxon>
        <taxon>Pterygota</taxon>
        <taxon>Neoptera</taxon>
        <taxon>Endopterygota</taxon>
        <taxon>Diptera</taxon>
        <taxon>Brachycera</taxon>
        <taxon>Muscomorpha</taxon>
        <taxon>Ephydroidea</taxon>
        <taxon>Drosophilidae</taxon>
        <taxon>Drosophila</taxon>
        <taxon>Sophophora</taxon>
    </lineage>
</organism>
<dbReference type="Proteomes" id="UP000001292">
    <property type="component" value="Unassembled WGS sequence"/>
</dbReference>
<dbReference type="AlphaFoldDB" id="B4IBQ0"/>
<dbReference type="HOGENOM" id="CLU_1788882_0_0_1"/>